<accession>A0A0P5T6L1</accession>
<protein>
    <submittedName>
        <fullName evidence="1">Uncharacterized protein</fullName>
    </submittedName>
</protein>
<organism evidence="1">
    <name type="scientific">Daphnia magna</name>
    <dbReference type="NCBI Taxonomy" id="35525"/>
    <lineage>
        <taxon>Eukaryota</taxon>
        <taxon>Metazoa</taxon>
        <taxon>Ecdysozoa</taxon>
        <taxon>Arthropoda</taxon>
        <taxon>Crustacea</taxon>
        <taxon>Branchiopoda</taxon>
        <taxon>Diplostraca</taxon>
        <taxon>Cladocera</taxon>
        <taxon>Anomopoda</taxon>
        <taxon>Daphniidae</taxon>
        <taxon>Daphnia</taxon>
    </lineage>
</organism>
<proteinExistence type="predicted"/>
<sequence>MIKKCGISPVGILKKLLHCDPCTVIFRPSSDCFSRVSSSDVLLINRYQGYRKIRVNT</sequence>
<reference evidence="1" key="1">
    <citation type="submission" date="2015-10" db="EMBL/GenBank/DDBJ databases">
        <title>EvidentialGene: Evidence-directed Construction of Complete mRNA Transcriptomes without Genomes.</title>
        <authorList>
            <person name="Gilbert D.G."/>
        </authorList>
    </citation>
    <scope>NUCLEOTIDE SEQUENCE</scope>
</reference>
<evidence type="ECO:0000313" key="1">
    <source>
        <dbReference type="EMBL" id="JAL52412.1"/>
    </source>
</evidence>
<dbReference type="AlphaFoldDB" id="A0A0P5T6L1"/>
<name>A0A0P5T6L1_9CRUS</name>
<dbReference type="EMBL" id="GDIQ01099314">
    <property type="protein sequence ID" value="JAL52412.1"/>
    <property type="molecule type" value="Transcribed_RNA"/>
</dbReference>